<organism evidence="5 6">
    <name type="scientific">Helicostylum pulchrum</name>
    <dbReference type="NCBI Taxonomy" id="562976"/>
    <lineage>
        <taxon>Eukaryota</taxon>
        <taxon>Fungi</taxon>
        <taxon>Fungi incertae sedis</taxon>
        <taxon>Mucoromycota</taxon>
        <taxon>Mucoromycotina</taxon>
        <taxon>Mucoromycetes</taxon>
        <taxon>Mucorales</taxon>
        <taxon>Mucorineae</taxon>
        <taxon>Mucoraceae</taxon>
        <taxon>Helicostylum</taxon>
    </lineage>
</organism>
<protein>
    <recommendedName>
        <fullName evidence="4">Kinase</fullName>
        <ecNumber evidence="4">2.7.-.-</ecNumber>
    </recommendedName>
</protein>
<gene>
    <name evidence="5" type="ORF">HPULCUR_000204</name>
</gene>
<dbReference type="InterPro" id="IPR038286">
    <property type="entry name" value="IPK_sf"/>
</dbReference>
<dbReference type="Gene3D" id="3.30.470.160">
    <property type="entry name" value="Inositol polyphosphate kinase"/>
    <property type="match status" value="1"/>
</dbReference>
<dbReference type="EMBL" id="BAABUJ010000004">
    <property type="protein sequence ID" value="GAA5794856.1"/>
    <property type="molecule type" value="Genomic_DNA"/>
</dbReference>
<evidence type="ECO:0000256" key="1">
    <source>
        <dbReference type="ARBA" id="ARBA00007374"/>
    </source>
</evidence>
<reference evidence="5 6" key="1">
    <citation type="submission" date="2024-04" db="EMBL/GenBank/DDBJ databases">
        <title>genome sequences of Mucor flavus KT1a and Helicostylum pulchrum KT1b strains isolation_sourced from the surface of a dry-aged beef.</title>
        <authorList>
            <person name="Toyotome T."/>
            <person name="Hosono M."/>
            <person name="Torimaru M."/>
            <person name="Fukuda K."/>
            <person name="Mikami N."/>
        </authorList>
    </citation>
    <scope>NUCLEOTIDE SEQUENCE [LARGE SCALE GENOMIC DNA]</scope>
    <source>
        <strain evidence="5 6">KT1b</strain>
    </source>
</reference>
<comment type="similarity">
    <text evidence="1 4">Belongs to the inositol phosphokinase (IPK) family.</text>
</comment>
<dbReference type="Proteomes" id="UP001476247">
    <property type="component" value="Unassembled WGS sequence"/>
</dbReference>
<keyword evidence="2 4" id="KW-0808">Transferase</keyword>
<dbReference type="EC" id="2.7.-.-" evidence="4"/>
<dbReference type="PANTHER" id="PTHR12400">
    <property type="entry name" value="INOSITOL POLYPHOSPHATE KINASE"/>
    <property type="match status" value="1"/>
</dbReference>
<dbReference type="Pfam" id="PF03770">
    <property type="entry name" value="IPK"/>
    <property type="match status" value="1"/>
</dbReference>
<dbReference type="InterPro" id="IPR005522">
    <property type="entry name" value="IPK"/>
</dbReference>
<name>A0ABP9XJ82_9FUNG</name>
<evidence type="ECO:0000313" key="5">
    <source>
        <dbReference type="EMBL" id="GAA5794856.1"/>
    </source>
</evidence>
<evidence type="ECO:0000256" key="4">
    <source>
        <dbReference type="RuleBase" id="RU363090"/>
    </source>
</evidence>
<dbReference type="PANTHER" id="PTHR12400:SF21">
    <property type="entry name" value="KINASE"/>
    <property type="match status" value="1"/>
</dbReference>
<evidence type="ECO:0000313" key="6">
    <source>
        <dbReference type="Proteomes" id="UP001476247"/>
    </source>
</evidence>
<sequence length="299" mass="34233">MKDSARSFTLLPLKHKAGGHVAMFRLHNGPLCKAIKTNEDSFYKDLIEHGSLKEFLPRYMGIIYVSYTKGVPEIALESDRNRLSQFQQHLFVSEQDIMTATATTGEEFMVMEDLTLGLHKPCILDLKMGTRQHGVYVTETKMKSQKAKCEQSTSGKLGVRVCGMQVYISERDEYEIQDKYVGRTLTEASFEETIKKFLSNGIQDIIPILLKKLKRLYKEIEKMDGYRFYGSSLLIVYDGIKHNNVVMKLIDFTHCITSKEMKENQSLMTYPPEKGYNSPDDGFLQGIHTLIQTLEKSIN</sequence>
<keyword evidence="3 4" id="KW-0418">Kinase</keyword>
<proteinExistence type="inferred from homology"/>
<dbReference type="SUPFAM" id="SSF56104">
    <property type="entry name" value="SAICAR synthase-like"/>
    <property type="match status" value="1"/>
</dbReference>
<comment type="caution">
    <text evidence="5">The sequence shown here is derived from an EMBL/GenBank/DDBJ whole genome shotgun (WGS) entry which is preliminary data.</text>
</comment>
<evidence type="ECO:0000256" key="2">
    <source>
        <dbReference type="ARBA" id="ARBA00022679"/>
    </source>
</evidence>
<accession>A0ABP9XJ82</accession>
<keyword evidence="6" id="KW-1185">Reference proteome</keyword>
<evidence type="ECO:0000256" key="3">
    <source>
        <dbReference type="ARBA" id="ARBA00022777"/>
    </source>
</evidence>